<evidence type="ECO:0000313" key="2">
    <source>
        <dbReference type="EMBL" id="KAG8471255.1"/>
    </source>
</evidence>
<evidence type="ECO:0008006" key="4">
    <source>
        <dbReference type="Google" id="ProtNLM"/>
    </source>
</evidence>
<sequence length="275" mass="29299">MLAEFGMQISAVNAMRADAEQKAVQTCTEIASMLAAYNSERSAANMDIVKDAVASLIRTDAALLGQKRALEILRDETAASLAGSAPPDAKQLQERVRKLAKEEGAKEVARLGDCHAAPAYKQFAQAAKLPAAGGGGDDDEMVELTQHGSAPGDVLCPLMKTLLVEPTAIKPCLQVGASKCIFTKRAITDIVRKGGHAGASCPIFGCAYKGAVKLSDLVPSQEMERKVRRALQEQERERLRRAAEDDEDAIDVDPADEAGGSVKKQLAEEEEEPAI</sequence>
<evidence type="ECO:0000256" key="1">
    <source>
        <dbReference type="SAM" id="MobiDB-lite"/>
    </source>
</evidence>
<dbReference type="EMBL" id="JAGTXO010000001">
    <property type="protein sequence ID" value="KAG8471255.1"/>
    <property type="molecule type" value="Genomic_DNA"/>
</dbReference>
<feature type="compositionally biased region" description="Basic and acidic residues" evidence="1">
    <location>
        <begin position="228"/>
        <end position="243"/>
    </location>
</feature>
<organism evidence="2 3">
    <name type="scientific">Diacronema lutheri</name>
    <name type="common">Unicellular marine alga</name>
    <name type="synonym">Monochrysis lutheri</name>
    <dbReference type="NCBI Taxonomy" id="2081491"/>
    <lineage>
        <taxon>Eukaryota</taxon>
        <taxon>Haptista</taxon>
        <taxon>Haptophyta</taxon>
        <taxon>Pavlovophyceae</taxon>
        <taxon>Pavlovales</taxon>
        <taxon>Pavlovaceae</taxon>
        <taxon>Diacronema</taxon>
    </lineage>
</organism>
<proteinExistence type="predicted"/>
<accession>A0A8J5Y0G8</accession>
<gene>
    <name evidence="2" type="ORF">KFE25_009676</name>
</gene>
<feature type="region of interest" description="Disordered" evidence="1">
    <location>
        <begin position="228"/>
        <end position="275"/>
    </location>
</feature>
<dbReference type="Proteomes" id="UP000751190">
    <property type="component" value="Unassembled WGS sequence"/>
</dbReference>
<evidence type="ECO:0000313" key="3">
    <source>
        <dbReference type="Proteomes" id="UP000751190"/>
    </source>
</evidence>
<reference evidence="2" key="1">
    <citation type="submission" date="2021-05" db="EMBL/GenBank/DDBJ databases">
        <title>The genome of the haptophyte Pavlova lutheri (Diacronema luteri, Pavlovales) - a model for lipid biosynthesis in eukaryotic algae.</title>
        <authorList>
            <person name="Hulatt C.J."/>
            <person name="Posewitz M.C."/>
        </authorList>
    </citation>
    <scope>NUCLEOTIDE SEQUENCE</scope>
    <source>
        <strain evidence="2">NIVA-4/92</strain>
    </source>
</reference>
<dbReference type="Gene3D" id="3.30.40.10">
    <property type="entry name" value="Zinc/RING finger domain, C3HC4 (zinc finger)"/>
    <property type="match status" value="1"/>
</dbReference>
<feature type="compositionally biased region" description="Acidic residues" evidence="1">
    <location>
        <begin position="244"/>
        <end position="256"/>
    </location>
</feature>
<dbReference type="InterPro" id="IPR013083">
    <property type="entry name" value="Znf_RING/FYVE/PHD"/>
</dbReference>
<keyword evidence="3" id="KW-1185">Reference proteome</keyword>
<dbReference type="AlphaFoldDB" id="A0A8J5Y0G8"/>
<comment type="caution">
    <text evidence="2">The sequence shown here is derived from an EMBL/GenBank/DDBJ whole genome shotgun (WGS) entry which is preliminary data.</text>
</comment>
<protein>
    <recommendedName>
        <fullName evidence="4">SP-RING-type domain-containing protein</fullName>
    </recommendedName>
</protein>
<name>A0A8J5Y0G8_DIALT</name>